<proteinExistence type="predicted"/>
<comment type="caution">
    <text evidence="1">The sequence shown here is derived from an EMBL/GenBank/DDBJ whole genome shotgun (WGS) entry which is preliminary data.</text>
</comment>
<dbReference type="RefSeq" id="WP_072727037.1">
    <property type="nucleotide sequence ID" value="NZ_BDIS01000031.1"/>
</dbReference>
<organism evidence="1 2">
    <name type="scientific">Bifidobacterium lemurum</name>
    <dbReference type="NCBI Taxonomy" id="1603886"/>
    <lineage>
        <taxon>Bacteria</taxon>
        <taxon>Bacillati</taxon>
        <taxon>Actinomycetota</taxon>
        <taxon>Actinomycetes</taxon>
        <taxon>Bifidobacteriales</taxon>
        <taxon>Bifidobacteriaceae</taxon>
        <taxon>Bifidobacterium</taxon>
    </lineage>
</organism>
<dbReference type="STRING" id="1603886.GCA_001895165_02196"/>
<reference evidence="1 2" key="1">
    <citation type="journal article" date="2017" name="BMC Genomics">
        <title>Comparative genomic and phylogenomic analyses of the Bifidobacteriaceae family.</title>
        <authorList>
            <person name="Lugli G.A."/>
            <person name="Milani C."/>
            <person name="Turroni F."/>
            <person name="Duranti S."/>
            <person name="Mancabelli L."/>
            <person name="Mangifesta M."/>
            <person name="Ferrario C."/>
            <person name="Modesto M."/>
            <person name="Mattarelli P."/>
            <person name="Jiri K."/>
            <person name="van Sinderen D."/>
            <person name="Ventura M."/>
        </authorList>
    </citation>
    <scope>NUCLEOTIDE SEQUENCE [LARGE SCALE GENOMIC DNA]</scope>
    <source>
        <strain evidence="1 2">DSM 28807</strain>
    </source>
</reference>
<name>A0A261FMR1_9BIFI</name>
<gene>
    <name evidence="1" type="ORF">BLEM_2046</name>
</gene>
<evidence type="ECO:0000313" key="1">
    <source>
        <dbReference type="EMBL" id="OZG60106.1"/>
    </source>
</evidence>
<dbReference type="EMBL" id="MWWX01000018">
    <property type="protein sequence ID" value="OZG60106.1"/>
    <property type="molecule type" value="Genomic_DNA"/>
</dbReference>
<accession>A0A261FMR1</accession>
<evidence type="ECO:0000313" key="2">
    <source>
        <dbReference type="Proteomes" id="UP000216352"/>
    </source>
</evidence>
<keyword evidence="2" id="KW-1185">Reference proteome</keyword>
<dbReference type="AlphaFoldDB" id="A0A261FMR1"/>
<protein>
    <submittedName>
        <fullName evidence="1">Uncharacterized protein</fullName>
    </submittedName>
</protein>
<dbReference type="Proteomes" id="UP000216352">
    <property type="component" value="Unassembled WGS sequence"/>
</dbReference>
<dbReference type="OrthoDB" id="9797803at2"/>
<sequence>MIVTEQTIKELETLRKEHLESDIISLISDTYGLSPAQSMNLYFSSRLCTDIAEGKYGIEQLDAHYLVDDMHRYEPELFADLK</sequence>